<comment type="caution">
    <text evidence="1">The sequence shown here is derived from an EMBL/GenBank/DDBJ whole genome shotgun (WGS) entry which is preliminary data.</text>
</comment>
<keyword evidence="2" id="KW-1185">Reference proteome</keyword>
<protein>
    <submittedName>
        <fullName evidence="1">Uncharacterized protein</fullName>
    </submittedName>
</protein>
<sequence length="225" mass="25986">MEITIRCRRSFCHKPRLHRIKTEHSSFSRTDDEEQFRTLLDSHQAVPSIRLLHECAMTDHVEKQELKIPIQTSYRHQPRSARSSTSFNSSSESSTESLRRMLQESEDKLTLSAASSLLRASISSSILLGRHLDWEREDFEPDQEDLPIISRSASAAVDRNVVANDFGSTKHRECPICFDELKALQTHVCTACGSFCVRCTRWYVEYKVLEGDVSQKKWFVRHRSV</sequence>
<dbReference type="Proteomes" id="UP001163321">
    <property type="component" value="Chromosome 1"/>
</dbReference>
<reference evidence="1 2" key="1">
    <citation type="journal article" date="2022" name="bioRxiv">
        <title>The genome of the oomycete Peronosclerospora sorghi, a cosmopolitan pathogen of maize and sorghum, is inflated with dispersed pseudogenes.</title>
        <authorList>
            <person name="Fletcher K."/>
            <person name="Martin F."/>
            <person name="Isakeit T."/>
            <person name="Cavanaugh K."/>
            <person name="Magill C."/>
            <person name="Michelmore R."/>
        </authorList>
    </citation>
    <scope>NUCLEOTIDE SEQUENCE [LARGE SCALE GENOMIC DNA]</scope>
    <source>
        <strain evidence="1">P6</strain>
    </source>
</reference>
<dbReference type="EMBL" id="CM047580">
    <property type="protein sequence ID" value="KAI9921421.1"/>
    <property type="molecule type" value="Genomic_DNA"/>
</dbReference>
<proteinExistence type="predicted"/>
<evidence type="ECO:0000313" key="1">
    <source>
        <dbReference type="EMBL" id="KAI9921421.1"/>
    </source>
</evidence>
<name>A0ACC0WTY6_9STRA</name>
<evidence type="ECO:0000313" key="2">
    <source>
        <dbReference type="Proteomes" id="UP001163321"/>
    </source>
</evidence>
<gene>
    <name evidence="1" type="ORF">PsorP6_001793</name>
</gene>
<organism evidence="1 2">
    <name type="scientific">Peronosclerospora sorghi</name>
    <dbReference type="NCBI Taxonomy" id="230839"/>
    <lineage>
        <taxon>Eukaryota</taxon>
        <taxon>Sar</taxon>
        <taxon>Stramenopiles</taxon>
        <taxon>Oomycota</taxon>
        <taxon>Peronosporomycetes</taxon>
        <taxon>Peronosporales</taxon>
        <taxon>Peronosporaceae</taxon>
        <taxon>Peronosclerospora</taxon>
    </lineage>
</organism>
<accession>A0ACC0WTY6</accession>